<dbReference type="EMBL" id="JAVDQD010000001">
    <property type="protein sequence ID" value="MDR6237448.1"/>
    <property type="molecule type" value="Genomic_DNA"/>
</dbReference>
<organism evidence="1 2">
    <name type="scientific">Aureibacter tunicatorum</name>
    <dbReference type="NCBI Taxonomy" id="866807"/>
    <lineage>
        <taxon>Bacteria</taxon>
        <taxon>Pseudomonadati</taxon>
        <taxon>Bacteroidota</taxon>
        <taxon>Cytophagia</taxon>
        <taxon>Cytophagales</taxon>
        <taxon>Persicobacteraceae</taxon>
        <taxon>Aureibacter</taxon>
    </lineage>
</organism>
<reference evidence="1" key="1">
    <citation type="submission" date="2023-07" db="EMBL/GenBank/DDBJ databases">
        <title>Genomic Encyclopedia of Type Strains, Phase IV (KMG-IV): sequencing the most valuable type-strain genomes for metagenomic binning, comparative biology and taxonomic classification.</title>
        <authorList>
            <person name="Goeker M."/>
        </authorList>
    </citation>
    <scope>NUCLEOTIDE SEQUENCE</scope>
    <source>
        <strain evidence="1">DSM 26174</strain>
    </source>
</reference>
<dbReference type="RefSeq" id="WP_309936914.1">
    <property type="nucleotide sequence ID" value="NZ_AP025305.1"/>
</dbReference>
<evidence type="ECO:0000313" key="1">
    <source>
        <dbReference type="EMBL" id="MDR6237448.1"/>
    </source>
</evidence>
<gene>
    <name evidence="1" type="ORF">HNQ88_000424</name>
</gene>
<proteinExistence type="predicted"/>
<protein>
    <submittedName>
        <fullName evidence="1">Uncharacterized protein</fullName>
    </submittedName>
</protein>
<accession>A0AAE4BR09</accession>
<sequence>MKNRILYLLLIICFFSCKGEKDKPHKERKFPSFLEGVDRVSLNEIIKQPNYSDYNIDHALEDSLLKKLFQFPLKDNRWYEFPIDRDFYSTSFRNFTATESTTASQYEGEYTVNYYPTYLQSYTMVNDSVYLIAMVYDDGDYAWSSALTSYIPKKGIISEVVYSIGGVVGDNKLNIIELSENTFVVTRDLNGFANWQGNSSLTFKINPDGVFEIIDYQEDFTLDGKKVDRSWSEEMMDNQLF</sequence>
<keyword evidence="2" id="KW-1185">Reference proteome</keyword>
<evidence type="ECO:0000313" key="2">
    <source>
        <dbReference type="Proteomes" id="UP001185092"/>
    </source>
</evidence>
<dbReference type="AlphaFoldDB" id="A0AAE4BR09"/>
<dbReference type="Proteomes" id="UP001185092">
    <property type="component" value="Unassembled WGS sequence"/>
</dbReference>
<comment type="caution">
    <text evidence="1">The sequence shown here is derived from an EMBL/GenBank/DDBJ whole genome shotgun (WGS) entry which is preliminary data.</text>
</comment>
<name>A0AAE4BR09_9BACT</name>